<dbReference type="NCBIfam" id="TIGR03025">
    <property type="entry name" value="EPS_sugtrans"/>
    <property type="match status" value="1"/>
</dbReference>
<accession>A0A7V3KMY2</accession>
<feature type="transmembrane region" description="Helical" evidence="7">
    <location>
        <begin position="113"/>
        <end position="131"/>
    </location>
</feature>
<evidence type="ECO:0000313" key="9">
    <source>
        <dbReference type="EMBL" id="HGB35702.1"/>
    </source>
</evidence>
<organism evidence="9">
    <name type="scientific">candidate division WOR-3 bacterium</name>
    <dbReference type="NCBI Taxonomy" id="2052148"/>
    <lineage>
        <taxon>Bacteria</taxon>
        <taxon>Bacteria division WOR-3</taxon>
    </lineage>
</organism>
<feature type="transmembrane region" description="Helical" evidence="7">
    <location>
        <begin position="86"/>
        <end position="107"/>
    </location>
</feature>
<feature type="domain" description="Bacterial sugar transferase" evidence="8">
    <location>
        <begin position="264"/>
        <end position="457"/>
    </location>
</feature>
<keyword evidence="4 7" id="KW-0812">Transmembrane</keyword>
<comment type="caution">
    <text evidence="9">The sequence shown here is derived from an EMBL/GenBank/DDBJ whole genome shotgun (WGS) entry which is preliminary data.</text>
</comment>
<evidence type="ECO:0000256" key="5">
    <source>
        <dbReference type="ARBA" id="ARBA00022989"/>
    </source>
</evidence>
<keyword evidence="6 7" id="KW-0472">Membrane</keyword>
<feature type="transmembrane region" description="Helical" evidence="7">
    <location>
        <begin position="12"/>
        <end position="33"/>
    </location>
</feature>
<evidence type="ECO:0000256" key="3">
    <source>
        <dbReference type="ARBA" id="ARBA00022679"/>
    </source>
</evidence>
<comment type="similarity">
    <text evidence="2">Belongs to the bacterial sugar transferase family.</text>
</comment>
<proteinExistence type="inferred from homology"/>
<feature type="transmembrane region" description="Helical" evidence="7">
    <location>
        <begin position="53"/>
        <end position="74"/>
    </location>
</feature>
<evidence type="ECO:0000259" key="8">
    <source>
        <dbReference type="Pfam" id="PF02397"/>
    </source>
</evidence>
<keyword evidence="3 9" id="KW-0808">Transferase</keyword>
<evidence type="ECO:0000256" key="6">
    <source>
        <dbReference type="ARBA" id="ARBA00023136"/>
    </source>
</evidence>
<dbReference type="InterPro" id="IPR017475">
    <property type="entry name" value="EPS_sugar_tfrase"/>
</dbReference>
<evidence type="ECO:0000256" key="7">
    <source>
        <dbReference type="SAM" id="Phobius"/>
    </source>
</evidence>
<evidence type="ECO:0000256" key="1">
    <source>
        <dbReference type="ARBA" id="ARBA00004141"/>
    </source>
</evidence>
<reference evidence="9" key="1">
    <citation type="journal article" date="2020" name="mSystems">
        <title>Genome- and Community-Level Interaction Insights into Carbon Utilization and Element Cycling Functions of Hydrothermarchaeota in Hydrothermal Sediment.</title>
        <authorList>
            <person name="Zhou Z."/>
            <person name="Liu Y."/>
            <person name="Xu W."/>
            <person name="Pan J."/>
            <person name="Luo Z.H."/>
            <person name="Li M."/>
        </authorList>
    </citation>
    <scope>NUCLEOTIDE SEQUENCE [LARGE SCALE GENOMIC DNA]</scope>
    <source>
        <strain evidence="9">SpSt-754</strain>
    </source>
</reference>
<evidence type="ECO:0000256" key="4">
    <source>
        <dbReference type="ARBA" id="ARBA00022692"/>
    </source>
</evidence>
<name>A0A7V3KMY2_UNCW3</name>
<dbReference type="Pfam" id="PF02397">
    <property type="entry name" value="Bac_transf"/>
    <property type="match status" value="1"/>
</dbReference>
<gene>
    <name evidence="9" type="ORF">ENV38_02200</name>
</gene>
<protein>
    <submittedName>
        <fullName evidence="9">Exopolysaccharide biosynthesis polyprenyl glycosylphosphotransferase</fullName>
    </submittedName>
</protein>
<comment type="subcellular location">
    <subcellularLocation>
        <location evidence="1">Membrane</location>
        <topology evidence="1">Multi-pass membrane protein</topology>
    </subcellularLocation>
</comment>
<dbReference type="EMBL" id="DTGD01000083">
    <property type="protein sequence ID" value="HGB35702.1"/>
    <property type="molecule type" value="Genomic_DNA"/>
</dbReference>
<keyword evidence="5 7" id="KW-1133">Transmembrane helix</keyword>
<dbReference type="AlphaFoldDB" id="A0A7V3KMY2"/>
<dbReference type="PANTHER" id="PTHR30576:SF10">
    <property type="entry name" value="SLL5057 PROTEIN"/>
    <property type="match status" value="1"/>
</dbReference>
<sequence length="463" mass="53195">MAGIRKGSIRLISKFILVLLDLFLIAFSFYAGYYIRVNVIGTTKYTLPPALPIAHYSKYFFAFLIWVITFYYEGLYTKYFTKSEELLKIAKGTTIASAFSALLLYTIKVEPSFSRLAFLISYILSIFLLWVGRIIVKRILYEIGLLRDKALFWGDSVELEWFKRTIEREKTSGINVVTHIKNGSAEIVKQAILEKEPDLLIVGGVPLTEVKKIENLAWEKNVEILINAFNHALNPQELEIVDFFGFKSLKLKYNLLIPRNAKLKRLLDLLVTVPLIIILLPVIALISITIVATSKGPVIFTQPRLGKNGKLIKIFKFRTMYLNSDEILQEFLREHPEIKEEYEKFRKIVSVKDPRVTPIGKILRKTSLDELPQLFNVLLGDMSLVGPRPYLPEELEVIEDVKDILLSVKPGLTGLWQVSGRNALTFEERIMLDLYYVKNWNIFLDLAIFVKTILEIFKGEGAY</sequence>
<dbReference type="PANTHER" id="PTHR30576">
    <property type="entry name" value="COLANIC BIOSYNTHESIS UDP-GLUCOSE LIPID CARRIER TRANSFERASE"/>
    <property type="match status" value="1"/>
</dbReference>
<dbReference type="InterPro" id="IPR003362">
    <property type="entry name" value="Bact_transf"/>
</dbReference>
<feature type="transmembrane region" description="Helical" evidence="7">
    <location>
        <begin position="269"/>
        <end position="292"/>
    </location>
</feature>
<evidence type="ECO:0000256" key="2">
    <source>
        <dbReference type="ARBA" id="ARBA00006464"/>
    </source>
</evidence>
<dbReference type="GO" id="GO:0016780">
    <property type="term" value="F:phosphotransferase activity, for other substituted phosphate groups"/>
    <property type="evidence" value="ECO:0007669"/>
    <property type="project" value="TreeGrafter"/>
</dbReference>
<dbReference type="GO" id="GO:0016020">
    <property type="term" value="C:membrane"/>
    <property type="evidence" value="ECO:0007669"/>
    <property type="project" value="UniProtKB-SubCell"/>
</dbReference>